<dbReference type="Pfam" id="PF12697">
    <property type="entry name" value="Abhydrolase_6"/>
    <property type="match status" value="1"/>
</dbReference>
<dbReference type="Proteomes" id="UP001359559">
    <property type="component" value="Unassembled WGS sequence"/>
</dbReference>
<keyword evidence="2" id="KW-0378">Hydrolase</keyword>
<comment type="similarity">
    <text evidence="1">Belongs to the AB hydrolase superfamily.</text>
</comment>
<evidence type="ECO:0000313" key="4">
    <source>
        <dbReference type="EMBL" id="KAK7320012.1"/>
    </source>
</evidence>
<feature type="domain" description="AB hydrolase-1" evidence="3">
    <location>
        <begin position="24"/>
        <end position="254"/>
    </location>
</feature>
<evidence type="ECO:0000256" key="2">
    <source>
        <dbReference type="ARBA" id="ARBA00022801"/>
    </source>
</evidence>
<dbReference type="Gene3D" id="3.40.50.1820">
    <property type="entry name" value="alpha/beta hydrolase"/>
    <property type="match status" value="1"/>
</dbReference>
<protein>
    <recommendedName>
        <fullName evidence="3">AB hydrolase-1 domain-containing protein</fullName>
    </recommendedName>
</protein>
<comment type="caution">
    <text evidence="4">The sequence shown here is derived from an EMBL/GenBank/DDBJ whole genome shotgun (WGS) entry which is preliminary data.</text>
</comment>
<dbReference type="AlphaFoldDB" id="A0AAN9Q2Y2"/>
<evidence type="ECO:0000313" key="5">
    <source>
        <dbReference type="Proteomes" id="UP001359559"/>
    </source>
</evidence>
<gene>
    <name evidence="4" type="ORF">RJT34_04741</name>
</gene>
<dbReference type="SUPFAM" id="SSF53474">
    <property type="entry name" value="alpha/beta-Hydrolases"/>
    <property type="match status" value="1"/>
</dbReference>
<name>A0AAN9Q2Y2_CLITE</name>
<accession>A0AAN9Q2Y2</accession>
<dbReference type="GO" id="GO:0016787">
    <property type="term" value="F:hydrolase activity"/>
    <property type="evidence" value="ECO:0007669"/>
    <property type="project" value="UniProtKB-KW"/>
</dbReference>
<proteinExistence type="inferred from homology"/>
<organism evidence="4 5">
    <name type="scientific">Clitoria ternatea</name>
    <name type="common">Butterfly pea</name>
    <dbReference type="NCBI Taxonomy" id="43366"/>
    <lineage>
        <taxon>Eukaryota</taxon>
        <taxon>Viridiplantae</taxon>
        <taxon>Streptophyta</taxon>
        <taxon>Embryophyta</taxon>
        <taxon>Tracheophyta</taxon>
        <taxon>Spermatophyta</taxon>
        <taxon>Magnoliopsida</taxon>
        <taxon>eudicotyledons</taxon>
        <taxon>Gunneridae</taxon>
        <taxon>Pentapetalae</taxon>
        <taxon>rosids</taxon>
        <taxon>fabids</taxon>
        <taxon>Fabales</taxon>
        <taxon>Fabaceae</taxon>
        <taxon>Papilionoideae</taxon>
        <taxon>50 kb inversion clade</taxon>
        <taxon>NPAAA clade</taxon>
        <taxon>indigoferoid/millettioid clade</taxon>
        <taxon>Phaseoleae</taxon>
        <taxon>Clitoria</taxon>
    </lineage>
</organism>
<dbReference type="EMBL" id="JAYKXN010000001">
    <property type="protein sequence ID" value="KAK7320012.1"/>
    <property type="molecule type" value="Genomic_DNA"/>
</dbReference>
<dbReference type="InterPro" id="IPR000073">
    <property type="entry name" value="AB_hydrolase_1"/>
</dbReference>
<evidence type="ECO:0000256" key="1">
    <source>
        <dbReference type="ARBA" id="ARBA00008645"/>
    </source>
</evidence>
<dbReference type="PANTHER" id="PTHR43039">
    <property type="entry name" value="ESTERASE-RELATED"/>
    <property type="match status" value="1"/>
</dbReference>
<dbReference type="InterPro" id="IPR029058">
    <property type="entry name" value="AB_hydrolase_fold"/>
</dbReference>
<reference evidence="4 5" key="1">
    <citation type="submission" date="2024-01" db="EMBL/GenBank/DDBJ databases">
        <title>The genomes of 5 underutilized Papilionoideae crops provide insights into root nodulation and disease resistance.</title>
        <authorList>
            <person name="Yuan L."/>
        </authorList>
    </citation>
    <scope>NUCLEOTIDE SEQUENCE [LARGE SCALE GENOMIC DNA]</scope>
    <source>
        <strain evidence="4">LY-2023</strain>
        <tissue evidence="4">Leaf</tissue>
    </source>
</reference>
<dbReference type="FunFam" id="3.40.50.1820:FF:000042">
    <property type="entry name" value="probable strigolactone esterase DAD2"/>
    <property type="match status" value="1"/>
</dbReference>
<evidence type="ECO:0000259" key="3">
    <source>
        <dbReference type="Pfam" id="PF12697"/>
    </source>
</evidence>
<sequence length="270" mass="29831">MATKEKGLSGALNVRSQGCGSETLVLGHGYGTDQSIWDKITPLLALNYHIVTFDWPFSGAVNDHSLYDPLKYSSLEGFADDLITLLNEMHLKAVTFVGHSMSGMIGCIASVMSPHLFKTLVLVGSSPRFLNSDDYEGGFSNSDIEGLLSNIESNYENFASTFASSIADPVNSVCVDKYEKCLKRMRPEVAHSLAKTVFYCDWREMLEKVETPCIIIQTTKDTAVPHSVALYMENKIKGKVTLEIIDTVGHFPQLTAHLHFLQRLQTALST</sequence>
<keyword evidence="5" id="KW-1185">Reference proteome</keyword>